<protein>
    <submittedName>
        <fullName evidence="2">SFRICE_032434</fullName>
    </submittedName>
</protein>
<reference evidence="2" key="1">
    <citation type="submission" date="2016-07" db="EMBL/GenBank/DDBJ databases">
        <authorList>
            <person name="Bretaudeau A."/>
        </authorList>
    </citation>
    <scope>NUCLEOTIDE SEQUENCE</scope>
    <source>
        <strain evidence="2">Rice</strain>
        <tissue evidence="2">Whole body</tissue>
    </source>
</reference>
<name>A0A2H1W309_SPOFR</name>
<sequence length="70" mass="7592">MVSRNMKQSGIILFTVLVVQAYSAYSYFRTSGIARRSPATVSAGLRTASKGSSPPDQNQTHCPLTINMAR</sequence>
<feature type="compositionally biased region" description="Polar residues" evidence="1">
    <location>
        <begin position="49"/>
        <end position="62"/>
    </location>
</feature>
<proteinExistence type="predicted"/>
<dbReference type="EMBL" id="ODYU01005929">
    <property type="protein sequence ID" value="SOQ47336.1"/>
    <property type="molecule type" value="Genomic_DNA"/>
</dbReference>
<feature type="region of interest" description="Disordered" evidence="1">
    <location>
        <begin position="39"/>
        <end position="70"/>
    </location>
</feature>
<evidence type="ECO:0000256" key="1">
    <source>
        <dbReference type="SAM" id="MobiDB-lite"/>
    </source>
</evidence>
<evidence type="ECO:0000313" key="2">
    <source>
        <dbReference type="EMBL" id="SOQ47336.1"/>
    </source>
</evidence>
<dbReference type="AlphaFoldDB" id="A0A2H1W309"/>
<gene>
    <name evidence="2" type="ORF">SFRICE_032434</name>
</gene>
<accession>A0A2H1W309</accession>
<organism evidence="2">
    <name type="scientific">Spodoptera frugiperda</name>
    <name type="common">Fall armyworm</name>
    <dbReference type="NCBI Taxonomy" id="7108"/>
    <lineage>
        <taxon>Eukaryota</taxon>
        <taxon>Metazoa</taxon>
        <taxon>Ecdysozoa</taxon>
        <taxon>Arthropoda</taxon>
        <taxon>Hexapoda</taxon>
        <taxon>Insecta</taxon>
        <taxon>Pterygota</taxon>
        <taxon>Neoptera</taxon>
        <taxon>Endopterygota</taxon>
        <taxon>Lepidoptera</taxon>
        <taxon>Glossata</taxon>
        <taxon>Ditrysia</taxon>
        <taxon>Noctuoidea</taxon>
        <taxon>Noctuidae</taxon>
        <taxon>Amphipyrinae</taxon>
        <taxon>Spodoptera</taxon>
    </lineage>
</organism>